<gene>
    <name evidence="1" type="ORF">CGSMWGv1500E_05296</name>
</gene>
<evidence type="ECO:0000313" key="1">
    <source>
        <dbReference type="EMBL" id="EIK81971.1"/>
    </source>
</evidence>
<reference evidence="1 2" key="1">
    <citation type="journal article" date="2012" name="J. Bacteriol.">
        <title>Comparative Genomic Analyses of 17 Clinical Isolates of Gardnerella vaginalis Provide Evidence of Multiple Genetically Isolated Clades Consistent with Subspeciation into Genovars.</title>
        <authorList>
            <person name="Ahmed A."/>
            <person name="Earl J."/>
            <person name="Retchless A."/>
            <person name="Hillier S."/>
            <person name="Rabe L."/>
            <person name="Cherpes T."/>
            <person name="Powell E."/>
            <person name="Janto B."/>
            <person name="Eutsey R."/>
            <person name="Hiller N.L."/>
            <person name="Boissy R."/>
            <person name="Dahlgreen M."/>
            <person name="Hall B."/>
            <person name="Costerton J."/>
            <person name="Post J.C."/>
            <person name="Hu F."/>
            <person name="Ehrlich G."/>
        </authorList>
    </citation>
    <scope>NUCLEOTIDE SEQUENCE [LARGE SCALE GENOMIC DNA]</scope>
    <source>
        <strain evidence="1 2">1500E</strain>
    </source>
</reference>
<dbReference type="Proteomes" id="UP000032875">
    <property type="component" value="Unassembled WGS sequence"/>
</dbReference>
<evidence type="ECO:0000313" key="2">
    <source>
        <dbReference type="Proteomes" id="UP000032875"/>
    </source>
</evidence>
<dbReference type="EMBL" id="ADES01000020">
    <property type="protein sequence ID" value="EIK81971.1"/>
    <property type="molecule type" value="Genomic_DNA"/>
</dbReference>
<comment type="caution">
    <text evidence="1">The sequence shown here is derived from an EMBL/GenBank/DDBJ whole genome shotgun (WGS) entry which is preliminary data.</text>
</comment>
<name>I4LYD1_GARVA</name>
<dbReference type="AlphaFoldDB" id="I4LYD1"/>
<sequence length="58" mass="6601">MPCNFPAFVAVWIGECFQAMKQMIKKKPGGRKPAGAERKREEGFNYGVRERTSLMANH</sequence>
<protein>
    <submittedName>
        <fullName evidence="1">Uncharacterized protein</fullName>
    </submittedName>
</protein>
<organism evidence="1 2">
    <name type="scientific">Gardnerella vaginalis 1500E</name>
    <dbReference type="NCBI Taxonomy" id="698957"/>
    <lineage>
        <taxon>Bacteria</taxon>
        <taxon>Bacillati</taxon>
        <taxon>Actinomycetota</taxon>
        <taxon>Actinomycetes</taxon>
        <taxon>Bifidobacteriales</taxon>
        <taxon>Bifidobacteriaceae</taxon>
        <taxon>Gardnerella</taxon>
    </lineage>
</organism>
<accession>I4LYD1</accession>
<proteinExistence type="predicted"/>